<dbReference type="AlphaFoldDB" id="A0A183ISU9"/>
<dbReference type="EMBL" id="UZAM01009962">
    <property type="protein sequence ID" value="VDP10597.1"/>
    <property type="molecule type" value="Genomic_DNA"/>
</dbReference>
<feature type="transmembrane region" description="Helical" evidence="8">
    <location>
        <begin position="157"/>
        <end position="180"/>
    </location>
</feature>
<evidence type="ECO:0000313" key="11">
    <source>
        <dbReference type="EMBL" id="VDP10597.1"/>
    </source>
</evidence>
<evidence type="ECO:0000256" key="5">
    <source>
        <dbReference type="ARBA" id="ARBA00022989"/>
    </source>
</evidence>
<evidence type="ECO:0000256" key="4">
    <source>
        <dbReference type="ARBA" id="ARBA00022692"/>
    </source>
</evidence>
<feature type="transmembrane region" description="Helical" evidence="8">
    <location>
        <begin position="31"/>
        <end position="49"/>
    </location>
</feature>
<dbReference type="GO" id="GO:0006811">
    <property type="term" value="P:monoatomic ion transport"/>
    <property type="evidence" value="ECO:0007669"/>
    <property type="project" value="UniProtKB-KW"/>
</dbReference>
<reference evidence="13" key="1">
    <citation type="submission" date="2016-06" db="UniProtKB">
        <authorList>
            <consortium name="WormBaseParasite"/>
        </authorList>
    </citation>
    <scope>IDENTIFICATION</scope>
</reference>
<comment type="similarity">
    <text evidence="2 8">Belongs to the organo anion transporter (TC 2.A.60) family.</text>
</comment>
<feature type="transmembrane region" description="Helical" evidence="8">
    <location>
        <begin position="330"/>
        <end position="349"/>
    </location>
</feature>
<feature type="transmembrane region" description="Helical" evidence="8">
    <location>
        <begin position="545"/>
        <end position="566"/>
    </location>
</feature>
<dbReference type="PROSITE" id="PS50850">
    <property type="entry name" value="MFS"/>
    <property type="match status" value="1"/>
</dbReference>
<feature type="transmembrane region" description="Helical" evidence="8">
    <location>
        <begin position="506"/>
        <end position="525"/>
    </location>
</feature>
<feature type="domain" description="Major facilitator superfamily (MFS) profile" evidence="9">
    <location>
        <begin position="1"/>
        <end position="600"/>
    </location>
</feature>
<feature type="transmembrane region" description="Helical" evidence="8">
    <location>
        <begin position="114"/>
        <end position="137"/>
    </location>
</feature>
<proteinExistence type="inferred from homology"/>
<protein>
    <recommendedName>
        <fullName evidence="8">Solute carrier organic anion transporter family member</fullName>
    </recommendedName>
</protein>
<feature type="domain" description="Kazal-like" evidence="10">
    <location>
        <begin position="403"/>
        <end position="456"/>
    </location>
</feature>
<dbReference type="InterPro" id="IPR020846">
    <property type="entry name" value="MFS_dom"/>
</dbReference>
<comment type="caution">
    <text evidence="8">Lacks conserved residue(s) required for the propagation of feature annotation.</text>
</comment>
<feature type="transmembrane region" description="Helical" evidence="8">
    <location>
        <begin position="222"/>
        <end position="242"/>
    </location>
</feature>
<dbReference type="Proteomes" id="UP000270296">
    <property type="component" value="Unassembled WGS sequence"/>
</dbReference>
<evidence type="ECO:0000256" key="3">
    <source>
        <dbReference type="ARBA" id="ARBA00022475"/>
    </source>
</evidence>
<evidence type="ECO:0000256" key="6">
    <source>
        <dbReference type="ARBA" id="ARBA00023136"/>
    </source>
</evidence>
<evidence type="ECO:0000313" key="12">
    <source>
        <dbReference type="Proteomes" id="UP000270296"/>
    </source>
</evidence>
<accession>A0A183ISU9</accession>
<dbReference type="NCBIfam" id="TIGR00805">
    <property type="entry name" value="oat"/>
    <property type="match status" value="1"/>
</dbReference>
<dbReference type="SUPFAM" id="SSF103473">
    <property type="entry name" value="MFS general substrate transporter"/>
    <property type="match status" value="1"/>
</dbReference>
<dbReference type="InterPro" id="IPR004156">
    <property type="entry name" value="OATP"/>
</dbReference>
<name>A0A183ISU9_9BILA</name>
<keyword evidence="5 8" id="KW-1133">Transmembrane helix</keyword>
<evidence type="ECO:0000259" key="10">
    <source>
        <dbReference type="PROSITE" id="PS51465"/>
    </source>
</evidence>
<dbReference type="GO" id="GO:0015347">
    <property type="term" value="F:sodium-independent organic anion transmembrane transporter activity"/>
    <property type="evidence" value="ECO:0007669"/>
    <property type="project" value="TreeGrafter"/>
</dbReference>
<keyword evidence="4 8" id="KW-0812">Transmembrane</keyword>
<dbReference type="InterPro" id="IPR002350">
    <property type="entry name" value="Kazal_dom"/>
</dbReference>
<feature type="transmembrane region" description="Helical" evidence="8">
    <location>
        <begin position="361"/>
        <end position="381"/>
    </location>
</feature>
<evidence type="ECO:0000256" key="7">
    <source>
        <dbReference type="ARBA" id="ARBA00023157"/>
    </source>
</evidence>
<dbReference type="PROSITE" id="PS51465">
    <property type="entry name" value="KAZAL_2"/>
    <property type="match status" value="1"/>
</dbReference>
<organism evidence="13">
    <name type="scientific">Soboliphyme baturini</name>
    <dbReference type="NCBI Taxonomy" id="241478"/>
    <lineage>
        <taxon>Eukaryota</taxon>
        <taxon>Metazoa</taxon>
        <taxon>Ecdysozoa</taxon>
        <taxon>Nematoda</taxon>
        <taxon>Enoplea</taxon>
        <taxon>Dorylaimia</taxon>
        <taxon>Dioctophymatida</taxon>
        <taxon>Dioctophymatoidea</taxon>
        <taxon>Soboliphymatidae</taxon>
        <taxon>Soboliphyme</taxon>
    </lineage>
</organism>
<reference evidence="11 12" key="2">
    <citation type="submission" date="2018-11" db="EMBL/GenBank/DDBJ databases">
        <authorList>
            <consortium name="Pathogen Informatics"/>
        </authorList>
    </citation>
    <scope>NUCLEOTIDE SEQUENCE [LARGE SCALE GENOMIC DNA]</scope>
</reference>
<dbReference type="InterPro" id="IPR036259">
    <property type="entry name" value="MFS_trans_sf"/>
</dbReference>
<keyword evidence="8" id="KW-0406">Ion transport</keyword>
<keyword evidence="8" id="KW-0813">Transport</keyword>
<keyword evidence="6 8" id="KW-0472">Membrane</keyword>
<keyword evidence="12" id="KW-1185">Reference proteome</keyword>
<keyword evidence="3" id="KW-1003">Cell membrane</keyword>
<dbReference type="Gene3D" id="1.20.1250.20">
    <property type="entry name" value="MFS general substrate transporter like domains"/>
    <property type="match status" value="1"/>
</dbReference>
<dbReference type="SUPFAM" id="SSF100895">
    <property type="entry name" value="Kazal-type serine protease inhibitors"/>
    <property type="match status" value="1"/>
</dbReference>
<evidence type="ECO:0000256" key="1">
    <source>
        <dbReference type="ARBA" id="ARBA00004651"/>
    </source>
</evidence>
<dbReference type="PANTHER" id="PTHR11388">
    <property type="entry name" value="ORGANIC ANION TRANSPORTER"/>
    <property type="match status" value="1"/>
</dbReference>
<gene>
    <name evidence="11" type="ORF">SBAD_LOCUS6696</name>
</gene>
<dbReference type="PANTHER" id="PTHR11388:SF100">
    <property type="entry name" value="SOLUTE CARRIER ORGANIC ANION TRANSPORTER FAMILY MEMBER 4A1"/>
    <property type="match status" value="1"/>
</dbReference>
<evidence type="ECO:0000313" key="13">
    <source>
        <dbReference type="WBParaSite" id="SBAD_0000695701-mRNA-1"/>
    </source>
</evidence>
<comment type="subcellular location">
    <subcellularLocation>
        <location evidence="1 8">Cell membrane</location>
        <topology evidence="1 8">Multi-pass membrane protein</topology>
    </subcellularLocation>
</comment>
<keyword evidence="7" id="KW-1015">Disulfide bond</keyword>
<dbReference type="GO" id="GO:0016323">
    <property type="term" value="C:basolateral plasma membrane"/>
    <property type="evidence" value="ECO:0007669"/>
    <property type="project" value="TreeGrafter"/>
</dbReference>
<evidence type="ECO:0000256" key="2">
    <source>
        <dbReference type="ARBA" id="ARBA00009657"/>
    </source>
</evidence>
<dbReference type="InterPro" id="IPR036058">
    <property type="entry name" value="Kazal_dom_sf"/>
</dbReference>
<dbReference type="OrthoDB" id="5062115at2759"/>
<feature type="transmembrane region" description="Helical" evidence="8">
    <location>
        <begin position="56"/>
        <end position="77"/>
    </location>
</feature>
<evidence type="ECO:0000259" key="9">
    <source>
        <dbReference type="PROSITE" id="PS50850"/>
    </source>
</evidence>
<dbReference type="Pfam" id="PF03137">
    <property type="entry name" value="OATP"/>
    <property type="match status" value="1"/>
</dbReference>
<dbReference type="GO" id="GO:0043252">
    <property type="term" value="P:sodium-independent organic anion transport"/>
    <property type="evidence" value="ECO:0007669"/>
    <property type="project" value="TreeGrafter"/>
</dbReference>
<dbReference type="WBParaSite" id="SBAD_0000695701-mRNA-1">
    <property type="protein sequence ID" value="SBAD_0000695701-mRNA-1"/>
    <property type="gene ID" value="SBAD_0000695701"/>
</dbReference>
<evidence type="ECO:0000256" key="8">
    <source>
        <dbReference type="RuleBase" id="RU362056"/>
    </source>
</evidence>
<sequence length="600" mass="65759">MVINGLVPASITTLEKKFGIRGGESGLYSSMYDISVVLALFPVCYFGGGRGSKSRWLGTGVFVMGLGSFVSTLPQFFSPAYDLNGIGNDRGDVCEINSTRNYEVTGPVAVGNGWYFYFVLLLGQLLHGIGASPLYTLGISYLDENAPPRYSALYIGIYYACSTVGAAIGFVLGGFFLNIYGDVDKVQMEKYDPWRLTANFEAFQHFSITIQSSHSKWYGAWWIGYLITGFIAMLISVPLASFGKELPEAKENNNHRIDQANLASKLKIDVKLHEDPKALPKLCLGLLSNFTFTCLMIRECVEALLLNGFTTFIPKIIQNSFSMSASSSSMITGLIIVPFAVVGSVLGGYLVSRLNLKCRGIILVAAACHFVSTVFIAALLVSCPEQRLVGVDIPYENNFTVADGLLSSCNRDCHCDSVFNPVCDKNSGNIYFSPCYAGCLSGVDEQISMKNASAATVMVQMMFLYLPYYKIRLWNQCQCVPPATSETYMNQTVVEGLCSKPCSATYLFFALIALHTIAVFMTGVASQQAILRCVPFDQRTVALSLNWLFVRLLGCIPGPVIIGLFIDSTCLLWETTNSSRSCLQFDDSKMRGSLFIFGKI</sequence>